<reference evidence="1 2" key="1">
    <citation type="submission" date="2017-03" db="EMBL/GenBank/DDBJ databases">
        <title>Genome sequence of Clostridium hungatei DSM 14427.</title>
        <authorList>
            <person name="Poehlein A."/>
            <person name="Daniel R."/>
        </authorList>
    </citation>
    <scope>NUCLEOTIDE SEQUENCE [LARGE SCALE GENOMIC DNA]</scope>
    <source>
        <strain evidence="1 2">DSM 14427</strain>
    </source>
</reference>
<accession>A0A1V4SHD7</accession>
<dbReference type="EMBL" id="MZGX01000020">
    <property type="protein sequence ID" value="OPX43163.1"/>
    <property type="molecule type" value="Genomic_DNA"/>
</dbReference>
<comment type="caution">
    <text evidence="1">The sequence shown here is derived from an EMBL/GenBank/DDBJ whole genome shotgun (WGS) entry which is preliminary data.</text>
</comment>
<name>A0A1V4SHD7_RUMHU</name>
<proteinExistence type="predicted"/>
<dbReference type="OrthoDB" id="2084594at2"/>
<dbReference type="Proteomes" id="UP000191554">
    <property type="component" value="Unassembled WGS sequence"/>
</dbReference>
<gene>
    <name evidence="1" type="ORF">CLHUN_29130</name>
</gene>
<evidence type="ECO:0000313" key="1">
    <source>
        <dbReference type="EMBL" id="OPX43163.1"/>
    </source>
</evidence>
<sequence length="234" mass="26117">MKIKKRIILSLLAVALILVSAFIFLNQRPIEVFSDISSGNISRASSTDNTNNTDNEPTKIMSYASYAYYKNGEELATIADLIFIGRVVKVNAPEELQIGDSTKDIYTVSEFRVEKVIKGNINKGDIIKVKQIGGLYNGFLRIEKGIEFFKDGENRLLFLETFDSDEYKYKTPASPINPQQGSMLIVNGKTRKSNDFQIINDSVPEDSVVDAIKKEIKNIKDEKAEAATSTETGK</sequence>
<evidence type="ECO:0000313" key="2">
    <source>
        <dbReference type="Proteomes" id="UP000191554"/>
    </source>
</evidence>
<organism evidence="1 2">
    <name type="scientific">Ruminiclostridium hungatei</name>
    <name type="common">Clostridium hungatei</name>
    <dbReference type="NCBI Taxonomy" id="48256"/>
    <lineage>
        <taxon>Bacteria</taxon>
        <taxon>Bacillati</taxon>
        <taxon>Bacillota</taxon>
        <taxon>Clostridia</taxon>
        <taxon>Eubacteriales</taxon>
        <taxon>Oscillospiraceae</taxon>
        <taxon>Ruminiclostridium</taxon>
    </lineage>
</organism>
<protein>
    <submittedName>
        <fullName evidence="1">Uncharacterized protein</fullName>
    </submittedName>
</protein>
<dbReference type="RefSeq" id="WP_080065365.1">
    <property type="nucleotide sequence ID" value="NZ_MZGX01000020.1"/>
</dbReference>
<keyword evidence="2" id="KW-1185">Reference proteome</keyword>
<dbReference type="AlphaFoldDB" id="A0A1V4SHD7"/>